<protein>
    <recommendedName>
        <fullName evidence="2">PLL-like beta propeller domain-containing protein</fullName>
    </recommendedName>
</protein>
<reference evidence="3 4" key="1">
    <citation type="submission" date="2017-04" db="EMBL/GenBank/DDBJ databases">
        <authorList>
            <person name="Afonso C.L."/>
            <person name="Miller P.J."/>
            <person name="Scott M.A."/>
            <person name="Spackman E."/>
            <person name="Goraichik I."/>
            <person name="Dimitrov K.M."/>
            <person name="Suarez D.L."/>
            <person name="Swayne D.E."/>
        </authorList>
    </citation>
    <scope>NUCLEOTIDE SEQUENCE [LARGE SCALE GENOMIC DNA]</scope>
    <source>
        <strain evidence="3 4">DSM 43828</strain>
    </source>
</reference>
<name>A0A1W2F8S4_KIBAR</name>
<proteinExistence type="predicted"/>
<organism evidence="3 4">
    <name type="scientific">Kibdelosporangium aridum</name>
    <dbReference type="NCBI Taxonomy" id="2030"/>
    <lineage>
        <taxon>Bacteria</taxon>
        <taxon>Bacillati</taxon>
        <taxon>Actinomycetota</taxon>
        <taxon>Actinomycetes</taxon>
        <taxon>Pseudonocardiales</taxon>
        <taxon>Pseudonocardiaceae</taxon>
        <taxon>Kibdelosporangium</taxon>
    </lineage>
</organism>
<evidence type="ECO:0000256" key="1">
    <source>
        <dbReference type="SAM" id="SignalP"/>
    </source>
</evidence>
<keyword evidence="4" id="KW-1185">Reference proteome</keyword>
<feature type="signal peptide" evidence="1">
    <location>
        <begin position="1"/>
        <end position="20"/>
    </location>
</feature>
<sequence>MRGGLRRVACLLLSFLMVGAGTVGTSNAESSILAAWHWADQGTPGNTTVAERVGTVSMRPPQGGPDNRVHTFVRGADGNLWTNWWNGASWNWSILGAPASGFASAVGVVRIGDGLGGHVAYTFVRGGDGNLWRNIWTGSSSTWTNHGAPAGGIAEGIAATTIRDTPQQPERSFVFVRGNDGNLWLNSWTGSTWVWSNQGTPGGGI</sequence>
<dbReference type="EMBL" id="FWXV01000005">
    <property type="protein sequence ID" value="SMD18320.1"/>
    <property type="molecule type" value="Genomic_DNA"/>
</dbReference>
<dbReference type="AlphaFoldDB" id="A0A1W2F8S4"/>
<feature type="chain" id="PRO_5039649847" description="PLL-like beta propeller domain-containing protein" evidence="1">
    <location>
        <begin position="21"/>
        <end position="205"/>
    </location>
</feature>
<dbReference type="SUPFAM" id="SSF89372">
    <property type="entry name" value="Fucose-specific lectin"/>
    <property type="match status" value="1"/>
</dbReference>
<dbReference type="Gene3D" id="2.120.10.70">
    <property type="entry name" value="Fucose-specific lectin"/>
    <property type="match status" value="1"/>
</dbReference>
<dbReference type="InterPro" id="IPR058502">
    <property type="entry name" value="PLL-like_beta-prop"/>
</dbReference>
<keyword evidence="1" id="KW-0732">Signal</keyword>
<evidence type="ECO:0000313" key="3">
    <source>
        <dbReference type="EMBL" id="SMD18320.1"/>
    </source>
</evidence>
<feature type="non-terminal residue" evidence="3">
    <location>
        <position position="205"/>
    </location>
</feature>
<accession>A0A1W2F8S4</accession>
<evidence type="ECO:0000313" key="4">
    <source>
        <dbReference type="Proteomes" id="UP000192674"/>
    </source>
</evidence>
<dbReference type="Proteomes" id="UP000192674">
    <property type="component" value="Unassembled WGS sequence"/>
</dbReference>
<evidence type="ECO:0000259" key="2">
    <source>
        <dbReference type="Pfam" id="PF26607"/>
    </source>
</evidence>
<dbReference type="Pfam" id="PF26607">
    <property type="entry name" value="DUF8189"/>
    <property type="match status" value="1"/>
</dbReference>
<feature type="domain" description="PLL-like beta propeller" evidence="2">
    <location>
        <begin position="65"/>
        <end position="198"/>
    </location>
</feature>
<gene>
    <name evidence="3" type="ORF">SAMN05661093_05748</name>
</gene>